<sequence length="336" mass="37612">MVQREINDTLSGFSHATWKMWVYLTSCFRARLRTTKEWVEPRLPVHNPGSNIEPPTVELQGISIHRIPEPPLRQIPPVPPPDEEQAHALREARRRTVVVERPVEADSAPVNDTVTPDDEVFVISDSASSSASSVDLGDLDLPSKLPDALGADDEDAAPAQPAEAPVEKDWGPFGPNWDAFRRSSLSSINTTPGLVPWKWWKCRVGWTNKDPSNWPYITEGWVDRMPGWDSNRASEGCDVPDDCDLNEGTADKLPNSKDATQKTDAYADANTDSDADVDKRVFTCTYREEYGTKFNIDRTNWERLDDDQKDALEGIGNETFGPETFETEPNAETRTT</sequence>
<comment type="caution">
    <text evidence="2">The sequence shown here is derived from an EMBL/GenBank/DDBJ whole genome shotgun (WGS) entry which is preliminary data.</text>
</comment>
<keyword evidence="3" id="KW-1185">Reference proteome</keyword>
<feature type="region of interest" description="Disordered" evidence="1">
    <location>
        <begin position="130"/>
        <end position="172"/>
    </location>
</feature>
<evidence type="ECO:0000313" key="3">
    <source>
        <dbReference type="Proteomes" id="UP001175000"/>
    </source>
</evidence>
<dbReference type="Proteomes" id="UP001175000">
    <property type="component" value="Unassembled WGS sequence"/>
</dbReference>
<name>A0AA39U685_9PEZI</name>
<evidence type="ECO:0000256" key="1">
    <source>
        <dbReference type="SAM" id="MobiDB-lite"/>
    </source>
</evidence>
<dbReference type="EMBL" id="JAULSU010000007">
    <property type="protein sequence ID" value="KAK0611909.1"/>
    <property type="molecule type" value="Genomic_DNA"/>
</dbReference>
<feature type="compositionally biased region" description="Low complexity" evidence="1">
    <location>
        <begin position="316"/>
        <end position="330"/>
    </location>
</feature>
<organism evidence="2 3">
    <name type="scientific">Immersiella caudata</name>
    <dbReference type="NCBI Taxonomy" id="314043"/>
    <lineage>
        <taxon>Eukaryota</taxon>
        <taxon>Fungi</taxon>
        <taxon>Dikarya</taxon>
        <taxon>Ascomycota</taxon>
        <taxon>Pezizomycotina</taxon>
        <taxon>Sordariomycetes</taxon>
        <taxon>Sordariomycetidae</taxon>
        <taxon>Sordariales</taxon>
        <taxon>Lasiosphaeriaceae</taxon>
        <taxon>Immersiella</taxon>
    </lineage>
</organism>
<dbReference type="AlphaFoldDB" id="A0AA39U685"/>
<feature type="region of interest" description="Disordered" evidence="1">
    <location>
        <begin position="245"/>
        <end position="272"/>
    </location>
</feature>
<feature type="compositionally biased region" description="Low complexity" evidence="1">
    <location>
        <begin position="130"/>
        <end position="140"/>
    </location>
</feature>
<feature type="region of interest" description="Disordered" evidence="1">
    <location>
        <begin position="73"/>
        <end position="95"/>
    </location>
</feature>
<feature type="region of interest" description="Disordered" evidence="1">
    <location>
        <begin position="307"/>
        <end position="336"/>
    </location>
</feature>
<gene>
    <name evidence="2" type="ORF">B0T14DRAFT_500911</name>
</gene>
<evidence type="ECO:0000313" key="2">
    <source>
        <dbReference type="EMBL" id="KAK0611909.1"/>
    </source>
</evidence>
<reference evidence="2" key="1">
    <citation type="submission" date="2023-06" db="EMBL/GenBank/DDBJ databases">
        <title>Genome-scale phylogeny and comparative genomics of the fungal order Sordariales.</title>
        <authorList>
            <consortium name="Lawrence Berkeley National Laboratory"/>
            <person name="Hensen N."/>
            <person name="Bonometti L."/>
            <person name="Westerberg I."/>
            <person name="Brannstrom I.O."/>
            <person name="Guillou S."/>
            <person name="Cros-Aarteil S."/>
            <person name="Calhoun S."/>
            <person name="Haridas S."/>
            <person name="Kuo A."/>
            <person name="Mondo S."/>
            <person name="Pangilinan J."/>
            <person name="Riley R."/>
            <person name="Labutti K."/>
            <person name="Andreopoulos B."/>
            <person name="Lipzen A."/>
            <person name="Chen C."/>
            <person name="Yanf M."/>
            <person name="Daum C."/>
            <person name="Ng V."/>
            <person name="Clum A."/>
            <person name="Steindorff A."/>
            <person name="Ohm R."/>
            <person name="Martin F."/>
            <person name="Silar P."/>
            <person name="Natvig D."/>
            <person name="Lalanne C."/>
            <person name="Gautier V."/>
            <person name="Ament-Velasquez S.L."/>
            <person name="Kruys A."/>
            <person name="Hutchinson M.I."/>
            <person name="Powell A.J."/>
            <person name="Barry K."/>
            <person name="Miller A.N."/>
            <person name="Grigoriev I.V."/>
            <person name="Debuchy R."/>
            <person name="Gladieux P."/>
            <person name="Thoren M.H."/>
            <person name="Johannesson H."/>
        </authorList>
    </citation>
    <scope>NUCLEOTIDE SEQUENCE</scope>
    <source>
        <strain evidence="2">CBS 606.72</strain>
    </source>
</reference>
<accession>A0AA39U685</accession>
<protein>
    <submittedName>
        <fullName evidence="2">Uncharacterized protein</fullName>
    </submittedName>
</protein>
<proteinExistence type="predicted"/>